<evidence type="ECO:0000313" key="2">
    <source>
        <dbReference type="Proteomes" id="UP000559653"/>
    </source>
</evidence>
<dbReference type="Proteomes" id="UP000559653">
    <property type="component" value="Unassembled WGS sequence"/>
</dbReference>
<sequence>MSDPILDDVQALLDKEFGDKRILDQILRAAQNNEVISNFERNYVRKLAEKHLGKKPPMEKKPTEVPKEIIPDVVPTTPRPQTIQTWSEPPKISKSNSKNNKLMLGIGVAALAVIIIAAVSLTETTDISPTTTIDPTASISKSFSIKTDLPSYNKGDIISITGSSKASITQVNLSITNSENKIVWSEQVNVKSNGQFSTLTFAGGPSWGSSGTFTVIAESNAEQAKSTFTIE</sequence>
<proteinExistence type="predicted"/>
<reference evidence="1 2" key="1">
    <citation type="journal article" date="2020" name="Appl. Environ. Microbiol.">
        <title>Genomic Characteristics of a Novel Species of Ammonia-Oxidizing Archaea from the Jiulong River Estuary.</title>
        <authorList>
            <person name="Zou D."/>
            <person name="Wan R."/>
            <person name="Han L."/>
            <person name="Xu M.N."/>
            <person name="Liu Y."/>
            <person name="Liu H."/>
            <person name="Kao S.J."/>
            <person name="Li M."/>
        </authorList>
    </citation>
    <scope>NUCLEOTIDE SEQUENCE [LARGE SCALE GENOMIC DNA]</scope>
    <source>
        <strain evidence="1">W1bin1</strain>
    </source>
</reference>
<organism evidence="1 2">
    <name type="scientific">Candidatus Nitrosomaritimum aestuariumsis</name>
    <dbReference type="NCBI Taxonomy" id="3342354"/>
    <lineage>
        <taxon>Archaea</taxon>
        <taxon>Nitrososphaerota</taxon>
        <taxon>Nitrososphaeria</taxon>
        <taxon>Nitrosopumilales</taxon>
        <taxon>Nitrosopumilaceae</taxon>
        <taxon>Candidatus Nitrosomaritimum</taxon>
    </lineage>
</organism>
<gene>
    <name evidence="1" type="ORF">H2B03_07305</name>
</gene>
<evidence type="ECO:0000313" key="1">
    <source>
        <dbReference type="EMBL" id="MBA4452953.1"/>
    </source>
</evidence>
<protein>
    <submittedName>
        <fullName evidence="1">Uncharacterized protein</fullName>
    </submittedName>
</protein>
<name>A0AC60VZP4_9ARCH</name>
<comment type="caution">
    <text evidence="1">The sequence shown here is derived from an EMBL/GenBank/DDBJ whole genome shotgun (WGS) entry which is preliminary data.</text>
</comment>
<accession>A0AC60VZP4</accession>
<dbReference type="EMBL" id="JACEMZ010000057">
    <property type="protein sequence ID" value="MBA4452953.1"/>
    <property type="molecule type" value="Genomic_DNA"/>
</dbReference>